<name>A0ACB7RQ78_HYAAI</name>
<evidence type="ECO:0000313" key="2">
    <source>
        <dbReference type="Proteomes" id="UP000821845"/>
    </source>
</evidence>
<proteinExistence type="predicted"/>
<reference evidence="1" key="1">
    <citation type="submission" date="2020-05" db="EMBL/GenBank/DDBJ databases">
        <title>Large-scale comparative analyses of tick genomes elucidate their genetic diversity and vector capacities.</title>
        <authorList>
            <person name="Jia N."/>
            <person name="Wang J."/>
            <person name="Shi W."/>
            <person name="Du L."/>
            <person name="Sun Y."/>
            <person name="Zhan W."/>
            <person name="Jiang J."/>
            <person name="Wang Q."/>
            <person name="Zhang B."/>
            <person name="Ji P."/>
            <person name="Sakyi L.B."/>
            <person name="Cui X."/>
            <person name="Yuan T."/>
            <person name="Jiang B."/>
            <person name="Yang W."/>
            <person name="Lam T.T.-Y."/>
            <person name="Chang Q."/>
            <person name="Ding S."/>
            <person name="Wang X."/>
            <person name="Zhu J."/>
            <person name="Ruan X."/>
            <person name="Zhao L."/>
            <person name="Wei J."/>
            <person name="Que T."/>
            <person name="Du C."/>
            <person name="Cheng J."/>
            <person name="Dai P."/>
            <person name="Han X."/>
            <person name="Huang E."/>
            <person name="Gao Y."/>
            <person name="Liu J."/>
            <person name="Shao H."/>
            <person name="Ye R."/>
            <person name="Li L."/>
            <person name="Wei W."/>
            <person name="Wang X."/>
            <person name="Wang C."/>
            <person name="Yang T."/>
            <person name="Huo Q."/>
            <person name="Li W."/>
            <person name="Guo W."/>
            <person name="Chen H."/>
            <person name="Zhou L."/>
            <person name="Ni X."/>
            <person name="Tian J."/>
            <person name="Zhou Y."/>
            <person name="Sheng Y."/>
            <person name="Liu T."/>
            <person name="Pan Y."/>
            <person name="Xia L."/>
            <person name="Li J."/>
            <person name="Zhao F."/>
            <person name="Cao W."/>
        </authorList>
    </citation>
    <scope>NUCLEOTIDE SEQUENCE</scope>
    <source>
        <strain evidence="1">Hyas-2018</strain>
    </source>
</reference>
<keyword evidence="2" id="KW-1185">Reference proteome</keyword>
<accession>A0ACB7RQ78</accession>
<dbReference type="Proteomes" id="UP000821845">
    <property type="component" value="Chromosome 9"/>
</dbReference>
<gene>
    <name evidence="1" type="ORF">HPB50_017453</name>
</gene>
<dbReference type="EMBL" id="CM023489">
    <property type="protein sequence ID" value="KAH6922644.1"/>
    <property type="molecule type" value="Genomic_DNA"/>
</dbReference>
<protein>
    <submittedName>
        <fullName evidence="1">Uncharacterized protein</fullName>
    </submittedName>
</protein>
<comment type="caution">
    <text evidence="1">The sequence shown here is derived from an EMBL/GenBank/DDBJ whole genome shotgun (WGS) entry which is preliminary data.</text>
</comment>
<organism evidence="1 2">
    <name type="scientific">Hyalomma asiaticum</name>
    <name type="common">Tick</name>
    <dbReference type="NCBI Taxonomy" id="266040"/>
    <lineage>
        <taxon>Eukaryota</taxon>
        <taxon>Metazoa</taxon>
        <taxon>Ecdysozoa</taxon>
        <taxon>Arthropoda</taxon>
        <taxon>Chelicerata</taxon>
        <taxon>Arachnida</taxon>
        <taxon>Acari</taxon>
        <taxon>Parasitiformes</taxon>
        <taxon>Ixodida</taxon>
        <taxon>Ixodoidea</taxon>
        <taxon>Ixodidae</taxon>
        <taxon>Hyalomminae</taxon>
        <taxon>Hyalomma</taxon>
    </lineage>
</organism>
<sequence>MSSSQTDNSDDQQHASDSVEYSGVGGGVFPKRRGKVFLIVGLMSVVVVVIVFLIVGFVSYRDAATAQAHNAGPSQLAAANAENCANPCRSPHFFCHPASEKDDKGCFEPGCACSPCVLPVRGAFPVLQKMLRAVHSQDAPVNPTACPRVLLEGDVVPAHQWTRRDATDRAAYVSQTAYLGASPVLNVQRLRPGTITAAFSLVVCASLQGNTGTVHEPRRQGVSVSTVNFSSVDTELSPPRAGSLFPLGDDKALPIGVDQDFNSSIDFRYNRRVIPRNKSETTVDAVSVHGHTDPSADVSSHIPTPGETHTTGDVPVNSVNSSSEHQRPSVSAAVPVTHLGGTSSSDAKESPVQHSNASSPTLSHRATQIPDVDNASMTVSASQSTVETPAVTLPAVSGNVSDGSTSNVDDTPGTVNTSSPLDDDDDDDEDDGVLGNVGSEDSKDGNAQNTTLERRHDSENATLGKSDNAGAMEGGEQGSPRHETDSTFKTSEDTEDAASTISSQQAGEGHRSSTTVDHHASDATSEGTAQGHHTPLTAASEDIRN</sequence>
<evidence type="ECO:0000313" key="1">
    <source>
        <dbReference type="EMBL" id="KAH6922644.1"/>
    </source>
</evidence>